<dbReference type="Proteomes" id="UP000681317">
    <property type="component" value="Chromosome"/>
</dbReference>
<gene>
    <name evidence="1" type="ORF">LYSCAS_00450</name>
</gene>
<evidence type="ECO:0000313" key="2">
    <source>
        <dbReference type="Proteomes" id="UP000681317"/>
    </source>
</evidence>
<evidence type="ECO:0000313" key="1">
    <source>
        <dbReference type="EMBL" id="BCT91021.1"/>
    </source>
</evidence>
<dbReference type="RefSeq" id="WP_213435059.1">
    <property type="nucleotide sequence ID" value="NZ_AP024545.1"/>
</dbReference>
<proteinExistence type="predicted"/>
<reference evidence="1 2" key="1">
    <citation type="submission" date="2021-03" db="EMBL/GenBank/DDBJ databases">
        <title>Complete Genome Sequences of Two Lysobacter Strains Isolated from Sea Water (Lysobacter caseinilyticus) and Soil (Lysobacter helvus) in South Korea.</title>
        <authorList>
            <person name="Watanabe Y."/>
            <person name="Arakawa K."/>
        </authorList>
    </citation>
    <scope>NUCLEOTIDE SEQUENCE [LARGE SCALE GENOMIC DNA]</scope>
    <source>
        <strain evidence="1 2">KVB24</strain>
    </source>
</reference>
<sequence>MAKRQDPFRGFRYVVEMEGLVSGGFLRVKGLSREVRVESYKEGGVNEYEHKLASNVTYPNLVLERGLALDDLFKWAQAAADGQVQRRNLWIRLHDEANDNAWAWEVAQAIPVKWSASDLDATSQQVVMESLELAHHGLRKAT</sequence>
<dbReference type="NCBIfam" id="TIGR02241">
    <property type="entry name" value="conserved hypothetical phage tail region protein"/>
    <property type="match status" value="1"/>
</dbReference>
<name>A0ABM7Q1D2_9GAMM</name>
<dbReference type="Pfam" id="PF06841">
    <property type="entry name" value="Phage_T4_gp19"/>
    <property type="match status" value="1"/>
</dbReference>
<dbReference type="PANTHER" id="PTHR38009">
    <property type="entry name" value="CONSERVED HYPOTHETICAL PHAGE TAIL PROTEIN"/>
    <property type="match status" value="1"/>
</dbReference>
<keyword evidence="2" id="KW-1185">Reference proteome</keyword>
<dbReference type="InterPro" id="IPR010667">
    <property type="entry name" value="Phage_T4_Gp19"/>
</dbReference>
<organism evidence="1 2">
    <name type="scientific">Noviluteimonas caseinilytica</name>
    <dbReference type="NCBI Taxonomy" id="2675101"/>
    <lineage>
        <taxon>Bacteria</taxon>
        <taxon>Pseudomonadati</taxon>
        <taxon>Pseudomonadota</taxon>
        <taxon>Gammaproteobacteria</taxon>
        <taxon>Lysobacterales</taxon>
        <taxon>Lysobacteraceae</taxon>
        <taxon>Noviluteimonas</taxon>
    </lineage>
</organism>
<dbReference type="PANTHER" id="PTHR38009:SF1">
    <property type="entry name" value="CONSERVED HYPOTHETICAL PHAGE TAIL PROTEIN"/>
    <property type="match status" value="1"/>
</dbReference>
<dbReference type="InterPro" id="IPR011747">
    <property type="entry name" value="CHP02241"/>
</dbReference>
<accession>A0ABM7Q1D2</accession>
<dbReference type="EMBL" id="AP024545">
    <property type="protein sequence ID" value="BCT91021.1"/>
    <property type="molecule type" value="Genomic_DNA"/>
</dbReference>
<protein>
    <submittedName>
        <fullName evidence="1">Phage tail protein</fullName>
    </submittedName>
</protein>